<sequence>MPPPDTSHLAQAHATFASQKCHSRHEREEDECEGMGLAHVLSRMVLNSQSPLGLPVVHGNTTRGAVVIETRHICGGTGGERRYMMKTMMWSWVTEGPGAVHPQCCTWATAQPVVEEVGLDVSARLETIFRGIVWNAQ</sequence>
<accession>A0AAD6VPQ2</accession>
<reference evidence="1" key="1">
    <citation type="submission" date="2023-03" db="EMBL/GenBank/DDBJ databases">
        <title>Massive genome expansion in bonnet fungi (Mycena s.s.) driven by repeated elements and novel gene families across ecological guilds.</title>
        <authorList>
            <consortium name="Lawrence Berkeley National Laboratory"/>
            <person name="Harder C.B."/>
            <person name="Miyauchi S."/>
            <person name="Viragh M."/>
            <person name="Kuo A."/>
            <person name="Thoen E."/>
            <person name="Andreopoulos B."/>
            <person name="Lu D."/>
            <person name="Skrede I."/>
            <person name="Drula E."/>
            <person name="Henrissat B."/>
            <person name="Morin E."/>
            <person name="Kohler A."/>
            <person name="Barry K."/>
            <person name="LaButti K."/>
            <person name="Morin E."/>
            <person name="Salamov A."/>
            <person name="Lipzen A."/>
            <person name="Mereny Z."/>
            <person name="Hegedus B."/>
            <person name="Baldrian P."/>
            <person name="Stursova M."/>
            <person name="Weitz H."/>
            <person name="Taylor A."/>
            <person name="Grigoriev I.V."/>
            <person name="Nagy L.G."/>
            <person name="Martin F."/>
            <person name="Kauserud H."/>
        </authorList>
    </citation>
    <scope>NUCLEOTIDE SEQUENCE</scope>
    <source>
        <strain evidence="1">9144</strain>
    </source>
</reference>
<dbReference type="Proteomes" id="UP001219525">
    <property type="component" value="Unassembled WGS sequence"/>
</dbReference>
<evidence type="ECO:0000313" key="2">
    <source>
        <dbReference type="Proteomes" id="UP001219525"/>
    </source>
</evidence>
<protein>
    <submittedName>
        <fullName evidence="1">Uncharacterized protein</fullName>
    </submittedName>
</protein>
<evidence type="ECO:0000313" key="1">
    <source>
        <dbReference type="EMBL" id="KAJ7218467.1"/>
    </source>
</evidence>
<organism evidence="1 2">
    <name type="scientific">Mycena pura</name>
    <dbReference type="NCBI Taxonomy" id="153505"/>
    <lineage>
        <taxon>Eukaryota</taxon>
        <taxon>Fungi</taxon>
        <taxon>Dikarya</taxon>
        <taxon>Basidiomycota</taxon>
        <taxon>Agaricomycotina</taxon>
        <taxon>Agaricomycetes</taxon>
        <taxon>Agaricomycetidae</taxon>
        <taxon>Agaricales</taxon>
        <taxon>Marasmiineae</taxon>
        <taxon>Mycenaceae</taxon>
        <taxon>Mycena</taxon>
    </lineage>
</organism>
<keyword evidence="2" id="KW-1185">Reference proteome</keyword>
<dbReference type="AlphaFoldDB" id="A0AAD6VPQ2"/>
<gene>
    <name evidence="1" type="ORF">GGX14DRAFT_390236</name>
</gene>
<name>A0AAD6VPQ2_9AGAR</name>
<proteinExistence type="predicted"/>
<dbReference type="EMBL" id="JARJCW010000012">
    <property type="protein sequence ID" value="KAJ7218467.1"/>
    <property type="molecule type" value="Genomic_DNA"/>
</dbReference>
<comment type="caution">
    <text evidence="1">The sequence shown here is derived from an EMBL/GenBank/DDBJ whole genome shotgun (WGS) entry which is preliminary data.</text>
</comment>